<evidence type="ECO:0000256" key="5">
    <source>
        <dbReference type="SAM" id="MobiDB-lite"/>
    </source>
</evidence>
<keyword evidence="2 4" id="KW-0863">Zinc-finger</keyword>
<reference evidence="7" key="2">
    <citation type="submission" date="2018-05" db="EMBL/GenBank/DDBJ databases">
        <title>OpunRS2 (Oryza punctata Reference Sequence Version 2).</title>
        <authorList>
            <person name="Zhang J."/>
            <person name="Kudrna D."/>
            <person name="Lee S."/>
            <person name="Talag J."/>
            <person name="Welchert J."/>
            <person name="Wing R.A."/>
        </authorList>
    </citation>
    <scope>NUCLEOTIDE SEQUENCE [LARGE SCALE GENOMIC DNA]</scope>
</reference>
<dbReference type="InterPro" id="IPR037278">
    <property type="entry name" value="ARFGAP/RecO"/>
</dbReference>
<dbReference type="PANTHER" id="PTHR46085:SF4">
    <property type="entry name" value="ADP-RIBOSYLATION FACTOR GTPASE-ACTIVATING PROTEIN AGD14-RELATED"/>
    <property type="match status" value="1"/>
</dbReference>
<dbReference type="FunFam" id="1.10.220.150:FF:000005">
    <property type="entry name" value="Arf-GAP domain and FG repeat-containing protein 1"/>
    <property type="match status" value="1"/>
</dbReference>
<evidence type="ECO:0000256" key="3">
    <source>
        <dbReference type="ARBA" id="ARBA00022833"/>
    </source>
</evidence>
<feature type="compositionally biased region" description="Basic and acidic residues" evidence="5">
    <location>
        <begin position="130"/>
        <end position="151"/>
    </location>
</feature>
<keyword evidence="3" id="KW-0862">Zinc</keyword>
<keyword evidence="8" id="KW-1185">Reference proteome</keyword>
<evidence type="ECO:0000259" key="6">
    <source>
        <dbReference type="PROSITE" id="PS50115"/>
    </source>
</evidence>
<dbReference type="EnsemblPlants" id="OPUNC01G10920.3">
    <property type="protein sequence ID" value="OPUNC01G10920.3"/>
    <property type="gene ID" value="OPUNC01G10920"/>
</dbReference>
<dbReference type="InterPro" id="IPR001164">
    <property type="entry name" value="ArfGAP_dom"/>
</dbReference>
<feature type="compositionally biased region" description="Polar residues" evidence="5">
    <location>
        <begin position="456"/>
        <end position="476"/>
    </location>
</feature>
<proteinExistence type="predicted"/>
<feature type="region of interest" description="Disordered" evidence="5">
    <location>
        <begin position="456"/>
        <end position="485"/>
    </location>
</feature>
<feature type="domain" description="Arf-GAP" evidence="6">
    <location>
        <begin position="16"/>
        <end position="139"/>
    </location>
</feature>
<sequence>MAAAAAASRKEEERNERVVRGLLKLPPNRRCINCNGLGPQYVCTSFWTFVCISCSGIHREFTHRVKSVSMSTFTAQEVEALQNGGNQRAKESFLKEFDAQKIRLPDSSNVDSLREFIKAVYVERRYAGGRFSERPPRDKQNQKNNEQEHRRASSYHSFSQSPPYDYQYEERRDGKRSVMLTRKPGSDGGHDGKMSAFAYSPQSLHERMPEDRFANENFGPRTSDCSGSSISDTFRTSPHSPNFLDEGCSSPSMQQNQLNIQASSGITQSELRTISTGNIDSASLKSGKSSLADMFFESDNAHRTQQTKDCITPSFTAFSDVGNIAQKDLFNEPVAQQQPVTGLDPPVDFFADMPPATPSADRVPTAAPSMDNAGWATFDTPPEEKQPGVSGLSGIAVIDKQALSCDLFLFEPNNGQPMWLQSSKTSKNNASVADQPDVHCKYTSSDASNSQAWSAFESTSVSTQQTSPDLSLMSSTEPKEPIDGNDMQLWHSFDDASETMTHNLSNAQLQTNEHKNVDNNSLTTSNPFTCSITSKESLGNDSQKLFMGGLAPNEPFAPFPEPSLFATTSVGGASVEQMPLNPFDFPFDADSDSPDTFMDVTALQAVLPNADLSTSFVDGLPETWFSHNASSYVPPGSHGKLNPESLAIIYLLLSSMSLQNIELVGGFNSPCIFRWTSMPCRANPELCTKEHNIERCIDWKSFCIVNGFSLQCRN</sequence>
<dbReference type="PRINTS" id="PR00405">
    <property type="entry name" value="REVINTRACTNG"/>
</dbReference>
<dbReference type="PROSITE" id="PS50115">
    <property type="entry name" value="ARFGAP"/>
    <property type="match status" value="1"/>
</dbReference>
<dbReference type="Gramene" id="OPUNC01G10920.3">
    <property type="protein sequence ID" value="OPUNC01G10920.3"/>
    <property type="gene ID" value="OPUNC01G10920"/>
</dbReference>
<evidence type="ECO:0000313" key="7">
    <source>
        <dbReference type="EnsemblPlants" id="OPUNC01G10920.3"/>
    </source>
</evidence>
<dbReference type="PANTHER" id="PTHR46085">
    <property type="entry name" value="ARFGAP/RECO-RELATED"/>
    <property type="match status" value="1"/>
</dbReference>
<keyword evidence="1" id="KW-0479">Metal-binding</keyword>
<dbReference type="eggNOG" id="KOG0702">
    <property type="taxonomic scope" value="Eukaryota"/>
</dbReference>
<dbReference type="GO" id="GO:0008270">
    <property type="term" value="F:zinc ion binding"/>
    <property type="evidence" value="ECO:0007669"/>
    <property type="project" value="UniProtKB-KW"/>
</dbReference>
<dbReference type="Gene3D" id="1.10.220.150">
    <property type="entry name" value="Arf GTPase activating protein"/>
    <property type="match status" value="1"/>
</dbReference>
<evidence type="ECO:0000256" key="2">
    <source>
        <dbReference type="ARBA" id="ARBA00022771"/>
    </source>
</evidence>
<protein>
    <recommendedName>
        <fullName evidence="6">Arf-GAP domain-containing protein</fullName>
    </recommendedName>
</protein>
<dbReference type="InterPro" id="IPR038508">
    <property type="entry name" value="ArfGAP_dom_sf"/>
</dbReference>
<dbReference type="GO" id="GO:0005096">
    <property type="term" value="F:GTPase activator activity"/>
    <property type="evidence" value="ECO:0007669"/>
    <property type="project" value="InterPro"/>
</dbReference>
<evidence type="ECO:0000256" key="1">
    <source>
        <dbReference type="ARBA" id="ARBA00022723"/>
    </source>
</evidence>
<dbReference type="OMA" id="EFDAQKM"/>
<evidence type="ECO:0000313" key="8">
    <source>
        <dbReference type="Proteomes" id="UP000026962"/>
    </source>
</evidence>
<feature type="compositionally biased region" description="Basic and acidic residues" evidence="5">
    <location>
        <begin position="184"/>
        <end position="193"/>
    </location>
</feature>
<feature type="region of interest" description="Disordered" evidence="5">
    <location>
        <begin position="130"/>
        <end position="194"/>
    </location>
</feature>
<dbReference type="SMART" id="SM00105">
    <property type="entry name" value="ArfGap"/>
    <property type="match status" value="1"/>
</dbReference>
<organism evidence="7">
    <name type="scientific">Oryza punctata</name>
    <name type="common">Red rice</name>
    <dbReference type="NCBI Taxonomy" id="4537"/>
    <lineage>
        <taxon>Eukaryota</taxon>
        <taxon>Viridiplantae</taxon>
        <taxon>Streptophyta</taxon>
        <taxon>Embryophyta</taxon>
        <taxon>Tracheophyta</taxon>
        <taxon>Spermatophyta</taxon>
        <taxon>Magnoliopsida</taxon>
        <taxon>Liliopsida</taxon>
        <taxon>Poales</taxon>
        <taxon>Poaceae</taxon>
        <taxon>BOP clade</taxon>
        <taxon>Oryzoideae</taxon>
        <taxon>Oryzeae</taxon>
        <taxon>Oryzinae</taxon>
        <taxon>Oryza</taxon>
    </lineage>
</organism>
<accession>A0A0E0JH01</accession>
<dbReference type="InterPro" id="IPR044820">
    <property type="entry name" value="AGD14-like"/>
</dbReference>
<reference evidence="7" key="1">
    <citation type="submission" date="2015-04" db="UniProtKB">
        <authorList>
            <consortium name="EnsemblPlants"/>
        </authorList>
    </citation>
    <scope>IDENTIFICATION</scope>
</reference>
<feature type="region of interest" description="Disordered" evidence="5">
    <location>
        <begin position="354"/>
        <end position="390"/>
    </location>
</feature>
<dbReference type="CDD" id="cd08838">
    <property type="entry name" value="ArfGap_AGFG"/>
    <property type="match status" value="1"/>
</dbReference>
<evidence type="ECO:0000256" key="4">
    <source>
        <dbReference type="PROSITE-ProRule" id="PRU00288"/>
    </source>
</evidence>
<name>A0A0E0JH01_ORYPU</name>
<dbReference type="Proteomes" id="UP000026962">
    <property type="component" value="Chromosome 1"/>
</dbReference>
<dbReference type="STRING" id="4537.A0A0E0JH01"/>
<dbReference type="AlphaFoldDB" id="A0A0E0JH01"/>
<dbReference type="SUPFAM" id="SSF57863">
    <property type="entry name" value="ArfGap/RecO-like zinc finger"/>
    <property type="match status" value="1"/>
</dbReference>
<dbReference type="Pfam" id="PF01412">
    <property type="entry name" value="ArfGap"/>
    <property type="match status" value="1"/>
</dbReference>